<sequence>MEIQAQTLIASVSQAGANANAGTDANTAAGQAGFATALNGMMAGGNQDGGKGSNLSGIAALVQLLTPLLNGAPATDVQTIQLTGEQIDALKQLLQQPGKSDALLSNPDLQAWLLQLQALLSTAIPTQPQEQKSDAQSASSTDAAANAANTALNPLLFIPIQSTVQAANSSEQSDQVASVKQPLISQNQAVQLLNQLKDMIQNGSKDPELKQVLKDLPSLLVTAAAQAGEVPKSLATKQRGPQSDLVVQVKSDSNGADAGDLIQVVPTKVQKLEVLAAKNIHTKFNLEQQLSQDDAPLFEPLDQVAATDNGAQPVPIQDFLKQMNTVHTAKTPVLQMPAATFSDDMAHFVVSSFMMESSIEGFTEAKISLYPQHLGQVDVKLTMHNGQLVAQFVADSVAGKEMLESQLSQLKTTLQSQGIQVQKLEVSQSQGFQSGMFQEGRQQQQQSQQSSKQQKSASARIEAMDEISLDELPDKPAANSSAANGSIDVTA</sequence>
<keyword evidence="3" id="KW-0966">Cell projection</keyword>
<dbReference type="EMBL" id="VNJI01000007">
    <property type="protein sequence ID" value="TVY10653.1"/>
    <property type="molecule type" value="Genomic_DNA"/>
</dbReference>
<reference evidence="3 4" key="1">
    <citation type="submission" date="2019-07" db="EMBL/GenBank/DDBJ databases">
        <authorList>
            <person name="Kim J."/>
        </authorList>
    </citation>
    <scope>NUCLEOTIDE SEQUENCE [LARGE SCALE GENOMIC DNA]</scope>
    <source>
        <strain evidence="3 4">JC52</strain>
    </source>
</reference>
<organism evidence="3 4">
    <name type="scientific">Paenibacillus cremeus</name>
    <dbReference type="NCBI Taxonomy" id="2163881"/>
    <lineage>
        <taxon>Bacteria</taxon>
        <taxon>Bacillati</taxon>
        <taxon>Bacillota</taxon>
        <taxon>Bacilli</taxon>
        <taxon>Bacillales</taxon>
        <taxon>Paenibacillaceae</taxon>
        <taxon>Paenibacillus</taxon>
    </lineage>
</organism>
<evidence type="ECO:0000313" key="4">
    <source>
        <dbReference type="Proteomes" id="UP000317036"/>
    </source>
</evidence>
<keyword evidence="3" id="KW-0969">Cilium</keyword>
<feature type="region of interest" description="Disordered" evidence="1">
    <location>
        <begin position="432"/>
        <end position="491"/>
    </location>
</feature>
<dbReference type="PANTHER" id="PTHR37533:SF2">
    <property type="entry name" value="FLAGELLAR HOOK-LENGTH CONTROL PROTEIN"/>
    <property type="match status" value="1"/>
</dbReference>
<dbReference type="CDD" id="cd17470">
    <property type="entry name" value="T3SS_Flik_C"/>
    <property type="match status" value="1"/>
</dbReference>
<dbReference type="Pfam" id="PF02120">
    <property type="entry name" value="Flg_hook"/>
    <property type="match status" value="1"/>
</dbReference>
<dbReference type="InterPro" id="IPR038610">
    <property type="entry name" value="FliK-like_C_sf"/>
</dbReference>
<dbReference type="Proteomes" id="UP000317036">
    <property type="component" value="Unassembled WGS sequence"/>
</dbReference>
<feature type="compositionally biased region" description="Low complexity" evidence="1">
    <location>
        <begin position="432"/>
        <end position="459"/>
    </location>
</feature>
<proteinExistence type="predicted"/>
<comment type="caution">
    <text evidence="3">The sequence shown here is derived from an EMBL/GenBank/DDBJ whole genome shotgun (WGS) entry which is preliminary data.</text>
</comment>
<dbReference type="AlphaFoldDB" id="A0A559KEV8"/>
<keyword evidence="4" id="KW-1185">Reference proteome</keyword>
<dbReference type="OrthoDB" id="2380967at2"/>
<dbReference type="RefSeq" id="WP_144845280.1">
    <property type="nucleotide sequence ID" value="NZ_VNJI01000007.1"/>
</dbReference>
<dbReference type="InterPro" id="IPR021136">
    <property type="entry name" value="Flagellar_hook_control-like_C"/>
</dbReference>
<evidence type="ECO:0000256" key="1">
    <source>
        <dbReference type="SAM" id="MobiDB-lite"/>
    </source>
</evidence>
<keyword evidence="3" id="KW-0282">Flagellum</keyword>
<name>A0A559KEV8_9BACL</name>
<evidence type="ECO:0000259" key="2">
    <source>
        <dbReference type="Pfam" id="PF02120"/>
    </source>
</evidence>
<protein>
    <submittedName>
        <fullName evidence="3">Flagellar hook-length control protein FliK</fullName>
    </submittedName>
</protein>
<accession>A0A559KEV8</accession>
<evidence type="ECO:0000313" key="3">
    <source>
        <dbReference type="EMBL" id="TVY10653.1"/>
    </source>
</evidence>
<feature type="domain" description="Flagellar hook-length control protein-like C-terminal" evidence="2">
    <location>
        <begin position="360"/>
        <end position="434"/>
    </location>
</feature>
<dbReference type="InterPro" id="IPR052563">
    <property type="entry name" value="FliK"/>
</dbReference>
<gene>
    <name evidence="3" type="ORF">FPZ49_07935</name>
</gene>
<dbReference type="Gene3D" id="3.30.750.140">
    <property type="match status" value="1"/>
</dbReference>
<dbReference type="PANTHER" id="PTHR37533">
    <property type="entry name" value="FLAGELLAR HOOK-LENGTH CONTROL PROTEIN"/>
    <property type="match status" value="1"/>
</dbReference>
<feature type="compositionally biased region" description="Polar residues" evidence="1">
    <location>
        <begin position="478"/>
        <end position="491"/>
    </location>
</feature>